<evidence type="ECO:0000313" key="1">
    <source>
        <dbReference type="EMBL" id="CAD8072314.1"/>
    </source>
</evidence>
<reference evidence="1" key="1">
    <citation type="submission" date="2021-01" db="EMBL/GenBank/DDBJ databases">
        <authorList>
            <consortium name="Genoscope - CEA"/>
            <person name="William W."/>
        </authorList>
    </citation>
    <scope>NUCLEOTIDE SEQUENCE</scope>
</reference>
<name>A0A8S1MAK2_9CILI</name>
<proteinExistence type="predicted"/>
<dbReference type="AlphaFoldDB" id="A0A8S1MAK2"/>
<comment type="caution">
    <text evidence="1">The sequence shown here is derived from an EMBL/GenBank/DDBJ whole genome shotgun (WGS) entry which is preliminary data.</text>
</comment>
<accession>A0A8S1MAK2</accession>
<sequence length="65" mass="7759">MRIRKISELINTKKIDHILMSDIDKDFNKITNSNRGIQKQKGDFDKVYYIQLIENAVKYNPQMKD</sequence>
<keyword evidence="2" id="KW-1185">Reference proteome</keyword>
<protein>
    <submittedName>
        <fullName evidence="1">Uncharacterized protein</fullName>
    </submittedName>
</protein>
<evidence type="ECO:0000313" key="2">
    <source>
        <dbReference type="Proteomes" id="UP000692954"/>
    </source>
</evidence>
<dbReference type="Proteomes" id="UP000692954">
    <property type="component" value="Unassembled WGS sequence"/>
</dbReference>
<gene>
    <name evidence="1" type="ORF">PSON_ATCC_30995.1.T0290102</name>
</gene>
<organism evidence="1 2">
    <name type="scientific">Paramecium sonneborni</name>
    <dbReference type="NCBI Taxonomy" id="65129"/>
    <lineage>
        <taxon>Eukaryota</taxon>
        <taxon>Sar</taxon>
        <taxon>Alveolata</taxon>
        <taxon>Ciliophora</taxon>
        <taxon>Intramacronucleata</taxon>
        <taxon>Oligohymenophorea</taxon>
        <taxon>Peniculida</taxon>
        <taxon>Parameciidae</taxon>
        <taxon>Paramecium</taxon>
    </lineage>
</organism>
<dbReference type="EMBL" id="CAJJDN010000029">
    <property type="protein sequence ID" value="CAD8072314.1"/>
    <property type="molecule type" value="Genomic_DNA"/>
</dbReference>